<dbReference type="RefSeq" id="YP_009272423.1">
    <property type="nucleotide sequence ID" value="NC_030790.1"/>
</dbReference>
<evidence type="ECO:0000256" key="1">
    <source>
        <dbReference type="SAM" id="Phobius"/>
    </source>
</evidence>
<keyword evidence="1" id="KW-0812">Transmembrane</keyword>
<dbReference type="Gene3D" id="1.10.287.3510">
    <property type="match status" value="1"/>
</dbReference>
<proteinExistence type="predicted"/>
<feature type="transmembrane region" description="Helical" evidence="1">
    <location>
        <begin position="30"/>
        <end position="51"/>
    </location>
</feature>
<keyword evidence="1" id="KW-1133">Transmembrane helix</keyword>
<evidence type="ECO:0000313" key="2">
    <source>
        <dbReference type="EMBL" id="AMJ17074.1"/>
    </source>
</evidence>
<protein>
    <submittedName>
        <fullName evidence="2">NADH dehydrogenase subunit 4L</fullName>
    </submittedName>
</protein>
<geneLocation type="mitochondrion" evidence="2"/>
<organism evidence="2">
    <name type="scientific">Polyrhachis dives</name>
    <dbReference type="NCBI Taxonomy" id="84555"/>
    <lineage>
        <taxon>Eukaryota</taxon>
        <taxon>Metazoa</taxon>
        <taxon>Ecdysozoa</taxon>
        <taxon>Arthropoda</taxon>
        <taxon>Hexapoda</taxon>
        <taxon>Insecta</taxon>
        <taxon>Pterygota</taxon>
        <taxon>Neoptera</taxon>
        <taxon>Endopterygota</taxon>
        <taxon>Hymenoptera</taxon>
        <taxon>Apocrita</taxon>
        <taxon>Aculeata</taxon>
        <taxon>Formicoidea</taxon>
        <taxon>Formicidae</taxon>
        <taxon>Formicinae</taxon>
        <taxon>Polyrhachis</taxon>
    </lineage>
</organism>
<dbReference type="EMBL" id="KT266831">
    <property type="protein sequence ID" value="AMJ17074.1"/>
    <property type="molecule type" value="Genomic_DNA"/>
</dbReference>
<dbReference type="GeneID" id="28482632"/>
<feature type="transmembrane region" description="Helical" evidence="1">
    <location>
        <begin position="57"/>
        <end position="79"/>
    </location>
</feature>
<accession>A0A1B0UTV5</accession>
<keyword evidence="2" id="KW-0496">Mitochondrion</keyword>
<feature type="transmembrane region" description="Helical" evidence="1">
    <location>
        <begin position="6"/>
        <end position="23"/>
    </location>
</feature>
<dbReference type="CTD" id="4539"/>
<gene>
    <name evidence="2" type="primary">ND4L</name>
</gene>
<keyword evidence="1" id="KW-0472">Membrane</keyword>
<sequence>MMTDLLIYMYLCIIVLNLMIFTYKFMLVVLMMIELVILNISMVMFLVFSLMNLELFTIYYLIFLVCESTLGLSLLVVIVRFSGNELFYTFNLMKF</sequence>
<dbReference type="AlphaFoldDB" id="A0A1B0UTV5"/>
<reference evidence="2" key="1">
    <citation type="submission" date="2015-07" db="EMBL/GenBank/DDBJ databases">
        <title>Complete mitochondrial genome of the golden weaver ant Polyrhachis dives (Insecta: Hymenoptera: Formicidae).</title>
        <authorList>
            <person name="Song S.-L."/>
            <person name="Yong H.-S."/>
            <person name="Lim P.-E."/>
            <person name="Eamsobhana P."/>
        </authorList>
    </citation>
    <scope>NUCLEOTIDE SEQUENCE</scope>
    <source>
        <strain evidence="2">PD1</strain>
    </source>
</reference>
<name>A0A1B0UTV5_9HYME</name>